<protein>
    <submittedName>
        <fullName evidence="1">Uncharacterized protein</fullName>
    </submittedName>
</protein>
<dbReference type="HOGENOM" id="CLU_3331792_0_0_6"/>
<sequence>MGGYTAEMKLKHCHLQSIGKFSIGQALKSLAFLRCAGVFPNYRSL</sequence>
<name>I3US14_PSEPU</name>
<dbReference type="KEGG" id="ppi:YSA_02790"/>
<proteinExistence type="predicted"/>
<dbReference type="EMBL" id="CP003588">
    <property type="protein sequence ID" value="AFK68285.1"/>
    <property type="molecule type" value="Genomic_DNA"/>
</dbReference>
<organism evidence="1 2">
    <name type="scientific">Pseudomonas putida ND6</name>
    <dbReference type="NCBI Taxonomy" id="231023"/>
    <lineage>
        <taxon>Bacteria</taxon>
        <taxon>Pseudomonadati</taxon>
        <taxon>Pseudomonadota</taxon>
        <taxon>Gammaproteobacteria</taxon>
        <taxon>Pseudomonadales</taxon>
        <taxon>Pseudomonadaceae</taxon>
        <taxon>Pseudomonas</taxon>
    </lineage>
</organism>
<evidence type="ECO:0000313" key="2">
    <source>
        <dbReference type="Proteomes" id="UP000005268"/>
    </source>
</evidence>
<dbReference type="Proteomes" id="UP000005268">
    <property type="component" value="Chromosome"/>
</dbReference>
<gene>
    <name evidence="1" type="ORF">YSA_02790</name>
</gene>
<evidence type="ECO:0000313" key="1">
    <source>
        <dbReference type="EMBL" id="AFK68285.1"/>
    </source>
</evidence>
<dbReference type="AlphaFoldDB" id="I3US14"/>
<accession>I3US14</accession>
<reference evidence="1 2" key="1">
    <citation type="journal article" date="2012" name="J. Bacteriol.">
        <title>Complete Genome Sequence of the Naphthalene-Degrading Pseudomonas putida Strain ND6.</title>
        <authorList>
            <person name="Li S."/>
            <person name="Zhao H."/>
            <person name="Li Y."/>
            <person name="Niu S."/>
            <person name="Cai B."/>
        </authorList>
    </citation>
    <scope>NUCLEOTIDE SEQUENCE [LARGE SCALE GENOMIC DNA]</scope>
    <source>
        <strain evidence="1 2">ND6</strain>
    </source>
</reference>